<protein>
    <submittedName>
        <fullName evidence="3">Beta-lactamase/transpeptidase-like protein</fullName>
    </submittedName>
</protein>
<name>A0A6A6U6H3_9PEZI</name>
<dbReference type="InterPro" id="IPR012338">
    <property type="entry name" value="Beta-lactam/transpept-like"/>
</dbReference>
<dbReference type="EMBL" id="MU004237">
    <property type="protein sequence ID" value="KAF2667762.1"/>
    <property type="molecule type" value="Genomic_DNA"/>
</dbReference>
<evidence type="ECO:0000313" key="4">
    <source>
        <dbReference type="Proteomes" id="UP000799302"/>
    </source>
</evidence>
<feature type="signal peptide" evidence="1">
    <location>
        <begin position="1"/>
        <end position="19"/>
    </location>
</feature>
<dbReference type="AlphaFoldDB" id="A0A6A6U6H3"/>
<dbReference type="PANTHER" id="PTHR43283">
    <property type="entry name" value="BETA-LACTAMASE-RELATED"/>
    <property type="match status" value="1"/>
</dbReference>
<dbReference type="InterPro" id="IPR050789">
    <property type="entry name" value="Diverse_Enzym_Activities"/>
</dbReference>
<accession>A0A6A6U6H3</accession>
<dbReference type="Gene3D" id="3.40.710.10">
    <property type="entry name" value="DD-peptidase/beta-lactamase superfamily"/>
    <property type="match status" value="1"/>
</dbReference>
<evidence type="ECO:0000256" key="1">
    <source>
        <dbReference type="SAM" id="SignalP"/>
    </source>
</evidence>
<sequence>MRSLTSLAGLLSVLAAVTALPQADNATIQGFTKEGLAVMNAEMKKWVDTKQGAGVVTLLARNGEIVDHSAYGVMDSSAATKSEIQKDSIFRIMSMSKPIVGVLMMMFFEDGKFKLDDDVSKHVPEFANLKVKNGSQMVPQATPMKMFQLLSHSAGFASMLTVPSPTLGTIIEPLIKAQLGFQPGKDWQYGPGVEVQGYLIEKWAGKDLSDILQERLLVPLGMKDTGFWVDPSKVSRVPKVVSARSGSISVLPMSVPTSKPKKLFPSGGLHGTAQDYFLLCQMLLNGGEYKGKRYLKKETVDLMHKNVLEPGVKVKFGEPAGIGFGLDFAIVLDPKPGNNNQPKGSYYWGGLYGTWFWIDPVNNVTFVGLIQNIGAPMTGPTSLRQISAKAAYAAMKSS</sequence>
<feature type="chain" id="PRO_5025459532" evidence="1">
    <location>
        <begin position="20"/>
        <end position="398"/>
    </location>
</feature>
<keyword evidence="4" id="KW-1185">Reference proteome</keyword>
<organism evidence="3 4">
    <name type="scientific">Microthyrium microscopicum</name>
    <dbReference type="NCBI Taxonomy" id="703497"/>
    <lineage>
        <taxon>Eukaryota</taxon>
        <taxon>Fungi</taxon>
        <taxon>Dikarya</taxon>
        <taxon>Ascomycota</taxon>
        <taxon>Pezizomycotina</taxon>
        <taxon>Dothideomycetes</taxon>
        <taxon>Dothideomycetes incertae sedis</taxon>
        <taxon>Microthyriales</taxon>
        <taxon>Microthyriaceae</taxon>
        <taxon>Microthyrium</taxon>
    </lineage>
</organism>
<keyword evidence="1" id="KW-0732">Signal</keyword>
<dbReference type="InterPro" id="IPR001466">
    <property type="entry name" value="Beta-lactam-related"/>
</dbReference>
<dbReference type="Proteomes" id="UP000799302">
    <property type="component" value="Unassembled WGS sequence"/>
</dbReference>
<dbReference type="Pfam" id="PF00144">
    <property type="entry name" value="Beta-lactamase"/>
    <property type="match status" value="1"/>
</dbReference>
<dbReference type="OrthoDB" id="5946976at2759"/>
<evidence type="ECO:0000259" key="2">
    <source>
        <dbReference type="Pfam" id="PF00144"/>
    </source>
</evidence>
<dbReference type="SUPFAM" id="SSF56601">
    <property type="entry name" value="beta-lactamase/transpeptidase-like"/>
    <property type="match status" value="1"/>
</dbReference>
<evidence type="ECO:0000313" key="3">
    <source>
        <dbReference type="EMBL" id="KAF2667762.1"/>
    </source>
</evidence>
<feature type="domain" description="Beta-lactamase-related" evidence="2">
    <location>
        <begin position="48"/>
        <end position="370"/>
    </location>
</feature>
<dbReference type="PANTHER" id="PTHR43283:SF3">
    <property type="entry name" value="BETA-LACTAMASE FAMILY PROTEIN (AFU_ORTHOLOGUE AFUA_5G07500)"/>
    <property type="match status" value="1"/>
</dbReference>
<reference evidence="3" key="1">
    <citation type="journal article" date="2020" name="Stud. Mycol.">
        <title>101 Dothideomycetes genomes: a test case for predicting lifestyles and emergence of pathogens.</title>
        <authorList>
            <person name="Haridas S."/>
            <person name="Albert R."/>
            <person name="Binder M."/>
            <person name="Bloem J."/>
            <person name="Labutti K."/>
            <person name="Salamov A."/>
            <person name="Andreopoulos B."/>
            <person name="Baker S."/>
            <person name="Barry K."/>
            <person name="Bills G."/>
            <person name="Bluhm B."/>
            <person name="Cannon C."/>
            <person name="Castanera R."/>
            <person name="Culley D."/>
            <person name="Daum C."/>
            <person name="Ezra D."/>
            <person name="Gonzalez J."/>
            <person name="Henrissat B."/>
            <person name="Kuo A."/>
            <person name="Liang C."/>
            <person name="Lipzen A."/>
            <person name="Lutzoni F."/>
            <person name="Magnuson J."/>
            <person name="Mondo S."/>
            <person name="Nolan M."/>
            <person name="Ohm R."/>
            <person name="Pangilinan J."/>
            <person name="Park H.-J."/>
            <person name="Ramirez L."/>
            <person name="Alfaro M."/>
            <person name="Sun H."/>
            <person name="Tritt A."/>
            <person name="Yoshinaga Y."/>
            <person name="Zwiers L.-H."/>
            <person name="Turgeon B."/>
            <person name="Goodwin S."/>
            <person name="Spatafora J."/>
            <person name="Crous P."/>
            <person name="Grigoriev I."/>
        </authorList>
    </citation>
    <scope>NUCLEOTIDE SEQUENCE</scope>
    <source>
        <strain evidence="3">CBS 115976</strain>
    </source>
</reference>
<gene>
    <name evidence="3" type="ORF">BT63DRAFT_441338</name>
</gene>
<proteinExistence type="predicted"/>